<sequence length="69" mass="7775">MIKHYVPMAIHAGLVMLLATSYFIIINMTCQRNNMEASSYRVEQEDYVAIDIKEDKVETPPAASATDPQ</sequence>
<gene>
    <name evidence="2" type="ORF">Tci_026173</name>
</gene>
<accession>A0A6L2L1Q3</accession>
<protein>
    <submittedName>
        <fullName evidence="2">Uncharacterized protein</fullName>
    </submittedName>
</protein>
<feature type="transmembrane region" description="Helical" evidence="1">
    <location>
        <begin position="6"/>
        <end position="25"/>
    </location>
</feature>
<evidence type="ECO:0000313" key="2">
    <source>
        <dbReference type="EMBL" id="GEU54195.1"/>
    </source>
</evidence>
<proteinExistence type="predicted"/>
<comment type="caution">
    <text evidence="2">The sequence shown here is derived from an EMBL/GenBank/DDBJ whole genome shotgun (WGS) entry which is preliminary data.</text>
</comment>
<organism evidence="2">
    <name type="scientific">Tanacetum cinerariifolium</name>
    <name type="common">Dalmatian daisy</name>
    <name type="synonym">Chrysanthemum cinerariifolium</name>
    <dbReference type="NCBI Taxonomy" id="118510"/>
    <lineage>
        <taxon>Eukaryota</taxon>
        <taxon>Viridiplantae</taxon>
        <taxon>Streptophyta</taxon>
        <taxon>Embryophyta</taxon>
        <taxon>Tracheophyta</taxon>
        <taxon>Spermatophyta</taxon>
        <taxon>Magnoliopsida</taxon>
        <taxon>eudicotyledons</taxon>
        <taxon>Gunneridae</taxon>
        <taxon>Pentapetalae</taxon>
        <taxon>asterids</taxon>
        <taxon>campanulids</taxon>
        <taxon>Asterales</taxon>
        <taxon>Asteraceae</taxon>
        <taxon>Asteroideae</taxon>
        <taxon>Anthemideae</taxon>
        <taxon>Anthemidinae</taxon>
        <taxon>Tanacetum</taxon>
    </lineage>
</organism>
<keyword evidence="1" id="KW-0472">Membrane</keyword>
<dbReference type="AlphaFoldDB" id="A0A6L2L1Q3"/>
<dbReference type="EMBL" id="BKCJ010003294">
    <property type="protein sequence ID" value="GEU54195.1"/>
    <property type="molecule type" value="Genomic_DNA"/>
</dbReference>
<evidence type="ECO:0000256" key="1">
    <source>
        <dbReference type="SAM" id="Phobius"/>
    </source>
</evidence>
<name>A0A6L2L1Q3_TANCI</name>
<keyword evidence="1" id="KW-0812">Transmembrane</keyword>
<reference evidence="2" key="1">
    <citation type="journal article" date="2019" name="Sci. Rep.">
        <title>Draft genome of Tanacetum cinerariifolium, the natural source of mosquito coil.</title>
        <authorList>
            <person name="Yamashiro T."/>
            <person name="Shiraishi A."/>
            <person name="Satake H."/>
            <person name="Nakayama K."/>
        </authorList>
    </citation>
    <scope>NUCLEOTIDE SEQUENCE</scope>
</reference>
<keyword evidence="1" id="KW-1133">Transmembrane helix</keyword>